<keyword evidence="2" id="KW-1185">Reference proteome</keyword>
<dbReference type="Gene3D" id="4.10.280.10">
    <property type="entry name" value="Helix-loop-helix DNA-binding domain"/>
    <property type="match status" value="1"/>
</dbReference>
<dbReference type="EMBL" id="WHNZ01000012">
    <property type="protein sequence ID" value="NOU99316.1"/>
    <property type="molecule type" value="Genomic_DNA"/>
</dbReference>
<gene>
    <name evidence="1" type="ORF">GC097_04650</name>
</gene>
<comment type="caution">
    <text evidence="1">The sequence shown here is derived from an EMBL/GenBank/DDBJ whole genome shotgun (WGS) entry which is preliminary data.</text>
</comment>
<dbReference type="Pfam" id="PF09388">
    <property type="entry name" value="SpoOE-like"/>
    <property type="match status" value="1"/>
</dbReference>
<organism evidence="1 2">
    <name type="scientific">Paenibacillus planticolens</name>
    <dbReference type="NCBI Taxonomy" id="2654976"/>
    <lineage>
        <taxon>Bacteria</taxon>
        <taxon>Bacillati</taxon>
        <taxon>Bacillota</taxon>
        <taxon>Bacilli</taxon>
        <taxon>Bacillales</taxon>
        <taxon>Paenibacillaceae</taxon>
        <taxon>Paenibacillus</taxon>
    </lineage>
</organism>
<dbReference type="SUPFAM" id="SSF140500">
    <property type="entry name" value="BAS1536-like"/>
    <property type="match status" value="1"/>
</dbReference>
<evidence type="ECO:0000313" key="2">
    <source>
        <dbReference type="Proteomes" id="UP000618579"/>
    </source>
</evidence>
<name>A0ABX1ZKD6_9BACL</name>
<dbReference type="InterPro" id="IPR036638">
    <property type="entry name" value="HLH_DNA-bd_sf"/>
</dbReference>
<accession>A0ABX1ZKD6</accession>
<evidence type="ECO:0000313" key="1">
    <source>
        <dbReference type="EMBL" id="NOU99316.1"/>
    </source>
</evidence>
<protein>
    <submittedName>
        <fullName evidence="1">Spo0E family sporulation regulatory protein-aspartic acid phosphatase</fullName>
    </submittedName>
</protein>
<dbReference type="InterPro" id="IPR018540">
    <property type="entry name" value="Spo0E-like"/>
</dbReference>
<dbReference type="Proteomes" id="UP000618579">
    <property type="component" value="Unassembled WGS sequence"/>
</dbReference>
<proteinExistence type="predicted"/>
<reference evidence="1 2" key="1">
    <citation type="submission" date="2019-10" db="EMBL/GenBank/DDBJ databases">
        <title>Description of Paenibacillus pedi sp. nov.</title>
        <authorList>
            <person name="Carlier A."/>
            <person name="Qi S."/>
        </authorList>
    </citation>
    <scope>NUCLEOTIDE SEQUENCE [LARGE SCALE GENOMIC DNA]</scope>
    <source>
        <strain evidence="1 2">LMG 31457</strain>
    </source>
</reference>
<sequence>MENDNMESTLQAKIEALRSEMIEQAWIHGSLTHEKVVKVSQLLDRYILVYQKYLLKNLKMKLIS</sequence>
<dbReference type="InterPro" id="IPR037208">
    <property type="entry name" value="Spo0E-like_sf"/>
</dbReference>